<dbReference type="Proteomes" id="UP000279833">
    <property type="component" value="Unassembled WGS sequence"/>
</dbReference>
<evidence type="ECO:0000313" key="2">
    <source>
        <dbReference type="EMBL" id="VDP63031.1"/>
    </source>
</evidence>
<evidence type="ECO:0000313" key="3">
    <source>
        <dbReference type="Proteomes" id="UP000279833"/>
    </source>
</evidence>
<dbReference type="AlphaFoldDB" id="A0A183KQ50"/>
<organism evidence="4">
    <name type="scientific">Schistosoma curassoni</name>
    <dbReference type="NCBI Taxonomy" id="6186"/>
    <lineage>
        <taxon>Eukaryota</taxon>
        <taxon>Metazoa</taxon>
        <taxon>Spiralia</taxon>
        <taxon>Lophotrochozoa</taxon>
        <taxon>Platyhelminthes</taxon>
        <taxon>Trematoda</taxon>
        <taxon>Digenea</taxon>
        <taxon>Strigeidida</taxon>
        <taxon>Schistosomatoidea</taxon>
        <taxon>Schistosomatidae</taxon>
        <taxon>Schistosoma</taxon>
    </lineage>
</organism>
<dbReference type="WBParaSite" id="SCUD_0001718701-mRNA-1">
    <property type="protein sequence ID" value="SCUD_0001718701-mRNA-1"/>
    <property type="gene ID" value="SCUD_0001718701"/>
</dbReference>
<protein>
    <submittedName>
        <fullName evidence="2 4">Uncharacterized protein</fullName>
    </submittedName>
</protein>
<evidence type="ECO:0000313" key="4">
    <source>
        <dbReference type="WBParaSite" id="SCUD_0001718701-mRNA-1"/>
    </source>
</evidence>
<dbReference type="EMBL" id="UZAK01039475">
    <property type="protein sequence ID" value="VDP63031.1"/>
    <property type="molecule type" value="Genomic_DNA"/>
</dbReference>
<reference evidence="4" key="1">
    <citation type="submission" date="2016-06" db="UniProtKB">
        <authorList>
            <consortium name="WormBaseParasite"/>
        </authorList>
    </citation>
    <scope>IDENTIFICATION</scope>
</reference>
<proteinExistence type="predicted"/>
<feature type="compositionally biased region" description="Basic and acidic residues" evidence="1">
    <location>
        <begin position="75"/>
        <end position="84"/>
    </location>
</feature>
<name>A0A183KQ50_9TREM</name>
<gene>
    <name evidence="2" type="ORF">SCUD_LOCUS17184</name>
</gene>
<keyword evidence="3" id="KW-1185">Reference proteome</keyword>
<reference evidence="2 3" key="2">
    <citation type="submission" date="2018-11" db="EMBL/GenBank/DDBJ databases">
        <authorList>
            <consortium name="Pathogen Informatics"/>
        </authorList>
    </citation>
    <scope>NUCLEOTIDE SEQUENCE [LARGE SCALE GENOMIC DNA]</scope>
    <source>
        <strain evidence="2">Dakar</strain>
        <strain evidence="3">Dakar, Senegal</strain>
    </source>
</reference>
<feature type="region of interest" description="Disordered" evidence="1">
    <location>
        <begin position="56"/>
        <end position="84"/>
    </location>
</feature>
<evidence type="ECO:0000256" key="1">
    <source>
        <dbReference type="SAM" id="MobiDB-lite"/>
    </source>
</evidence>
<accession>A0A183KQ50</accession>
<sequence length="84" mass="9822">MIILIRLISVKVTVYRAMFFAAYYGDIALDEHESHMMLSKGMALSDDPLQIWDLEDNKETNNRRNKYSNIPNSKPLDDIKSEMR</sequence>